<organism evidence="2 3">
    <name type="scientific">Prymnesium parvum</name>
    <name type="common">Toxic golden alga</name>
    <dbReference type="NCBI Taxonomy" id="97485"/>
    <lineage>
        <taxon>Eukaryota</taxon>
        <taxon>Haptista</taxon>
        <taxon>Haptophyta</taxon>
        <taxon>Prymnesiophyceae</taxon>
        <taxon>Prymnesiales</taxon>
        <taxon>Prymnesiaceae</taxon>
        <taxon>Prymnesium</taxon>
    </lineage>
</organism>
<feature type="region of interest" description="Disordered" evidence="1">
    <location>
        <begin position="83"/>
        <end position="104"/>
    </location>
</feature>
<accession>A0AB34K8W8</accession>
<dbReference type="AlphaFoldDB" id="A0AB34K8W8"/>
<protein>
    <recommendedName>
        <fullName evidence="4">RING-type domain-containing protein</fullName>
    </recommendedName>
</protein>
<keyword evidence="3" id="KW-1185">Reference proteome</keyword>
<name>A0AB34K8W8_PRYPA</name>
<evidence type="ECO:0000313" key="3">
    <source>
        <dbReference type="Proteomes" id="UP001515480"/>
    </source>
</evidence>
<gene>
    <name evidence="2" type="ORF">AB1Y20_001830</name>
</gene>
<reference evidence="2 3" key="1">
    <citation type="journal article" date="2024" name="Science">
        <title>Giant polyketide synthase enzymes in the biosynthesis of giant marine polyether toxins.</title>
        <authorList>
            <person name="Fallon T.R."/>
            <person name="Shende V.V."/>
            <person name="Wierzbicki I.H."/>
            <person name="Pendleton A.L."/>
            <person name="Watervoot N.F."/>
            <person name="Auber R.P."/>
            <person name="Gonzalez D.J."/>
            <person name="Wisecaver J.H."/>
            <person name="Moore B.S."/>
        </authorList>
    </citation>
    <scope>NUCLEOTIDE SEQUENCE [LARGE SCALE GENOMIC DNA]</scope>
    <source>
        <strain evidence="2 3">12B1</strain>
    </source>
</reference>
<proteinExistence type="predicted"/>
<evidence type="ECO:0000256" key="1">
    <source>
        <dbReference type="SAM" id="MobiDB-lite"/>
    </source>
</evidence>
<evidence type="ECO:0000313" key="2">
    <source>
        <dbReference type="EMBL" id="KAL1530939.1"/>
    </source>
</evidence>
<comment type="caution">
    <text evidence="2">The sequence shown here is derived from an EMBL/GenBank/DDBJ whole genome shotgun (WGS) entry which is preliminary data.</text>
</comment>
<dbReference type="EMBL" id="JBGBPQ010000001">
    <property type="protein sequence ID" value="KAL1530939.1"/>
    <property type="molecule type" value="Genomic_DNA"/>
</dbReference>
<evidence type="ECO:0008006" key="4">
    <source>
        <dbReference type="Google" id="ProtNLM"/>
    </source>
</evidence>
<sequence length="248" mass="27299">MDGSLVRRGEAAAAAAQAAYAAAAAVTSRLSSAAPHDLCVVCLQPCATKACACSFMHEQCAASYANSYGTPRCRVCSGEFDSEKLSKRPRDNDEDAAISERAHKRRREREAYEHGLNLEWARRVAPCAAQILFRHFQHIRNESHHVQPTFELSFDAIVLSLLHSGPEYLDDLSERLSDTMSGAEVDHHLRRLHLIGDALSSPERIGEECLSEFMRLFNAHFDRRLLAGGHIPVEAAPPVVNPVDSTPA</sequence>
<dbReference type="Proteomes" id="UP001515480">
    <property type="component" value="Unassembled WGS sequence"/>
</dbReference>